<dbReference type="PANTHER" id="PTHR43737:SF1">
    <property type="entry name" value="DUF1501 DOMAIN-CONTAINING PROTEIN"/>
    <property type="match status" value="1"/>
</dbReference>
<dbReference type="RefSeq" id="WP_109744423.1">
    <property type="nucleotide sequence ID" value="NZ_QGGO01000024.1"/>
</dbReference>
<sequence>MKLKLTVFFIILSAINFNIQGQQTVTFGLGNVKNVTVSSSSNSTDGTKTLLSSGYLPNYNSASRFLSHATLGAKMTDIQSVATLGKEQWIDNQLNLSNSFSTETYLKSLHQIMVDSMLRDNPAGGYTLDNTGVQNWHFDASWFQGSMTAPDVLRWRVALALSEIFVISRISGLDGQPYALANYYDVLLNNAFGNYRTILDKITYHPAMGSYLTFLNNHATNTTKQIYPDENYAREIMQLFSIGLYKLNLDGTEIKDANNKSIPTYTNTDIAALAKVFTGLGWGDRPYLGHYQKDKWSYTKRMKFFPLDSLEYYQGWWQPKIYNGHEPGSKTFLGSTIPNRPVVQGEQDIQDALNIIFNHPNVGPFIARRLIQRLVASNPSPAYIQRVATVFNDNGSGVRGDLKAVVRAILLDQEACDCNPDNNNNYAGMLREPFVRYMNLMRGLKLTTQSGVYRNVMYTLYNRIEQIPLYSPTVFNFFQPDYSPDGELKTAKKFAPEFQLLNSQTLTAYVNALNSWLVNDDPVEFWGLFNNETYKPDQDAKFDLLADSTLAINAKIPQLLDKYNLILAHGAVTKENIEIIRKAIVSMPYTYDYYGRPYSEDVYRRIRMAILLIMVSPDYLINR</sequence>
<reference evidence="1 2" key="1">
    <citation type="submission" date="2018-05" db="EMBL/GenBank/DDBJ databases">
        <title>Genomic Encyclopedia of Archaeal and Bacterial Type Strains, Phase II (KMG-II): from individual species to whole genera.</title>
        <authorList>
            <person name="Goeker M."/>
        </authorList>
    </citation>
    <scope>NUCLEOTIDE SEQUENCE [LARGE SCALE GENOMIC DNA]</scope>
    <source>
        <strain evidence="1 2">DSM 22214</strain>
    </source>
</reference>
<dbReference type="Proteomes" id="UP000245489">
    <property type="component" value="Unassembled WGS sequence"/>
</dbReference>
<comment type="caution">
    <text evidence="1">The sequence shown here is derived from an EMBL/GenBank/DDBJ whole genome shotgun (WGS) entry which is preliminary data.</text>
</comment>
<evidence type="ECO:0000313" key="2">
    <source>
        <dbReference type="Proteomes" id="UP000245489"/>
    </source>
</evidence>
<dbReference type="PANTHER" id="PTHR43737">
    <property type="entry name" value="BLL7424 PROTEIN"/>
    <property type="match status" value="1"/>
</dbReference>
<name>A0A316DUK7_9BACT</name>
<dbReference type="Pfam" id="PF08811">
    <property type="entry name" value="DUF1800"/>
    <property type="match status" value="1"/>
</dbReference>
<dbReference type="AlphaFoldDB" id="A0A316DUK7"/>
<evidence type="ECO:0000313" key="1">
    <source>
        <dbReference type="EMBL" id="PWK21446.1"/>
    </source>
</evidence>
<dbReference type="EMBL" id="QGGO01000024">
    <property type="protein sequence ID" value="PWK21446.1"/>
    <property type="molecule type" value="Genomic_DNA"/>
</dbReference>
<proteinExistence type="predicted"/>
<organism evidence="1 2">
    <name type="scientific">Arcicella aurantiaca</name>
    <dbReference type="NCBI Taxonomy" id="591202"/>
    <lineage>
        <taxon>Bacteria</taxon>
        <taxon>Pseudomonadati</taxon>
        <taxon>Bacteroidota</taxon>
        <taxon>Cytophagia</taxon>
        <taxon>Cytophagales</taxon>
        <taxon>Flectobacillaceae</taxon>
        <taxon>Arcicella</taxon>
    </lineage>
</organism>
<keyword evidence="2" id="KW-1185">Reference proteome</keyword>
<accession>A0A316DUK7</accession>
<dbReference type="InterPro" id="IPR014917">
    <property type="entry name" value="DUF1800"/>
</dbReference>
<protein>
    <submittedName>
        <fullName evidence="1">Uncharacterized protein DUF1800</fullName>
    </submittedName>
</protein>
<dbReference type="OrthoDB" id="9772295at2"/>
<gene>
    <name evidence="1" type="ORF">LV89_03739</name>
</gene>